<gene>
    <name evidence="2" type="ORF">COR50_14815</name>
</gene>
<evidence type="ECO:0000313" key="3">
    <source>
        <dbReference type="Proteomes" id="UP000220133"/>
    </source>
</evidence>
<dbReference type="EMBL" id="CP023777">
    <property type="protein sequence ID" value="ATL48333.1"/>
    <property type="molecule type" value="Genomic_DNA"/>
</dbReference>
<feature type="transmembrane region" description="Helical" evidence="1">
    <location>
        <begin position="7"/>
        <end position="27"/>
    </location>
</feature>
<organism evidence="2 3">
    <name type="scientific">Chitinophaga caeni</name>
    <dbReference type="NCBI Taxonomy" id="2029983"/>
    <lineage>
        <taxon>Bacteria</taxon>
        <taxon>Pseudomonadati</taxon>
        <taxon>Bacteroidota</taxon>
        <taxon>Chitinophagia</taxon>
        <taxon>Chitinophagales</taxon>
        <taxon>Chitinophagaceae</taxon>
        <taxon>Chitinophaga</taxon>
    </lineage>
</organism>
<evidence type="ECO:0000313" key="2">
    <source>
        <dbReference type="EMBL" id="ATL48333.1"/>
    </source>
</evidence>
<evidence type="ECO:0008006" key="4">
    <source>
        <dbReference type="Google" id="ProtNLM"/>
    </source>
</evidence>
<protein>
    <recommendedName>
        <fullName evidence="4">Signal transduction histidine kinase internal region domain-containing protein</fullName>
    </recommendedName>
</protein>
<dbReference type="OrthoDB" id="661261at2"/>
<accession>A0A291QWU8</accession>
<dbReference type="KEGG" id="cbae:COR50_14815"/>
<evidence type="ECO:0000256" key="1">
    <source>
        <dbReference type="SAM" id="Phobius"/>
    </source>
</evidence>
<keyword evidence="3" id="KW-1185">Reference proteome</keyword>
<keyword evidence="1" id="KW-1133">Transmembrane helix</keyword>
<sequence>MNYYREINRYLIHGAIWMALIFLYSFPSLNASWGSGNGMRWVLVRNVLYGFINFNLFYCLVFAVLAYPVKRRKYGLALLLAFSMIFIFGVLKYLAGKYFFPDIILQKMIALIGMPKSYFTFWEYMRQAIKTGLGVGLLAFGYHLYLYYRNKQSGEEDIAEELQLANFRFKRMQKGSRFLLHHINELSPVLEDDRRRIEAGSEAILLLSELLRYNLYEKITADMTVDINKELYYFQQYLSLKKILHPEQTLHLQVLGETAGLKLEPMHLQYSVEERLPAFRQYQGDLDVILKCHGNRVGINILQTQAPGILLEMKSGLLHD</sequence>
<keyword evidence="1" id="KW-0472">Membrane</keyword>
<feature type="transmembrane region" description="Helical" evidence="1">
    <location>
        <begin position="74"/>
        <end position="95"/>
    </location>
</feature>
<feature type="transmembrane region" description="Helical" evidence="1">
    <location>
        <begin position="128"/>
        <end position="148"/>
    </location>
</feature>
<keyword evidence="1" id="KW-0812">Transmembrane</keyword>
<proteinExistence type="predicted"/>
<dbReference type="AlphaFoldDB" id="A0A291QWU8"/>
<dbReference type="Proteomes" id="UP000220133">
    <property type="component" value="Chromosome"/>
</dbReference>
<name>A0A291QWU8_9BACT</name>
<reference evidence="2 3" key="1">
    <citation type="submission" date="2017-10" db="EMBL/GenBank/DDBJ databases">
        <title>Paenichitinophaga pekingensis gen. nov., sp. nov., isolated from activated sludge.</title>
        <authorList>
            <person name="Jin D."/>
            <person name="Kong X."/>
            <person name="Deng Y."/>
            <person name="Bai Z."/>
        </authorList>
    </citation>
    <scope>NUCLEOTIDE SEQUENCE [LARGE SCALE GENOMIC DNA]</scope>
    <source>
        <strain evidence="2 3">13</strain>
    </source>
</reference>
<feature type="transmembrane region" description="Helical" evidence="1">
    <location>
        <begin position="47"/>
        <end position="67"/>
    </location>
</feature>